<organism evidence="1 2">
    <name type="scientific">Romanomermis culicivorax</name>
    <name type="common">Nematode worm</name>
    <dbReference type="NCBI Taxonomy" id="13658"/>
    <lineage>
        <taxon>Eukaryota</taxon>
        <taxon>Metazoa</taxon>
        <taxon>Ecdysozoa</taxon>
        <taxon>Nematoda</taxon>
        <taxon>Enoplea</taxon>
        <taxon>Dorylaimia</taxon>
        <taxon>Mermithida</taxon>
        <taxon>Mermithoidea</taxon>
        <taxon>Mermithidae</taxon>
        <taxon>Romanomermis</taxon>
    </lineage>
</organism>
<proteinExistence type="predicted"/>
<accession>A0A915KX09</accession>
<dbReference type="AlphaFoldDB" id="A0A915KX09"/>
<dbReference type="WBParaSite" id="nRc.2.0.1.t43346-RA">
    <property type="protein sequence ID" value="nRc.2.0.1.t43346-RA"/>
    <property type="gene ID" value="nRc.2.0.1.g43346"/>
</dbReference>
<name>A0A915KX09_ROMCU</name>
<keyword evidence="1" id="KW-1185">Reference proteome</keyword>
<evidence type="ECO:0000313" key="1">
    <source>
        <dbReference type="Proteomes" id="UP000887565"/>
    </source>
</evidence>
<sequence length="64" mass="7909">MNILRARFRNFSNHKKQYFRTECPMGKDSLLKNLFHNACKLELDQTQKFRIFPNRQENQNHRKK</sequence>
<protein>
    <submittedName>
        <fullName evidence="2">Ovule protein</fullName>
    </submittedName>
</protein>
<dbReference type="Proteomes" id="UP000887565">
    <property type="component" value="Unplaced"/>
</dbReference>
<evidence type="ECO:0000313" key="2">
    <source>
        <dbReference type="WBParaSite" id="nRc.2.0.1.t43346-RA"/>
    </source>
</evidence>
<reference evidence="2" key="1">
    <citation type="submission" date="2022-11" db="UniProtKB">
        <authorList>
            <consortium name="WormBaseParasite"/>
        </authorList>
    </citation>
    <scope>IDENTIFICATION</scope>
</reference>